<dbReference type="Proteomes" id="UP000321917">
    <property type="component" value="Unassembled WGS sequence"/>
</dbReference>
<evidence type="ECO:0000313" key="3">
    <source>
        <dbReference type="EMBL" id="TWX59175.1"/>
    </source>
</evidence>
<evidence type="ECO:0000256" key="1">
    <source>
        <dbReference type="SAM" id="SignalP"/>
    </source>
</evidence>
<feature type="chain" id="PRO_5022796852" evidence="1">
    <location>
        <begin position="23"/>
        <end position="133"/>
    </location>
</feature>
<feature type="domain" description="Lysozyme inhibitor LprI-like N-terminal" evidence="2">
    <location>
        <begin position="32"/>
        <end position="128"/>
    </location>
</feature>
<evidence type="ECO:0000259" key="2">
    <source>
        <dbReference type="Pfam" id="PF07007"/>
    </source>
</evidence>
<accession>A0A5C6QHH9</accession>
<dbReference type="OrthoDB" id="5769744at2"/>
<protein>
    <submittedName>
        <fullName evidence="4">DUF1311 domain-containing protein</fullName>
    </submittedName>
</protein>
<dbReference type="AlphaFoldDB" id="A0A5C6QHH9"/>
<gene>
    <name evidence="3" type="ORF">ESZ26_10700</name>
    <name evidence="4" type="ORF">ESZ27_07635</name>
</gene>
<dbReference type="RefSeq" id="WP_146799618.1">
    <property type="nucleotide sequence ID" value="NZ_VOLP01000013.1"/>
</dbReference>
<keyword evidence="5" id="KW-1185">Reference proteome</keyword>
<dbReference type="Pfam" id="PF07007">
    <property type="entry name" value="LprI"/>
    <property type="match status" value="1"/>
</dbReference>
<organism evidence="4 6">
    <name type="scientific">Colwellia hornerae</name>
    <dbReference type="NCBI Taxonomy" id="89402"/>
    <lineage>
        <taxon>Bacteria</taxon>
        <taxon>Pseudomonadati</taxon>
        <taxon>Pseudomonadota</taxon>
        <taxon>Gammaproteobacteria</taxon>
        <taxon>Alteromonadales</taxon>
        <taxon>Colwelliaceae</taxon>
        <taxon>Colwellia</taxon>
    </lineage>
</organism>
<evidence type="ECO:0000313" key="4">
    <source>
        <dbReference type="EMBL" id="TWX68203.1"/>
    </source>
</evidence>
<dbReference type="Gene3D" id="1.20.1270.180">
    <property type="match status" value="1"/>
</dbReference>
<sequence>MSKMSFYSLALALCFLSNVSYAKKSIDECELTQKTTSGLSGCLDIVKQAVDRELQTWINNQVFILEEFASVTGRKSALNMFKRSQRNFITFRENDCRWQYLAISPGTGAASAYKKCYILVSKSRIKELESINP</sequence>
<reference evidence="4 6" key="1">
    <citation type="submission" date="2019-07" db="EMBL/GenBank/DDBJ databases">
        <title>Genomes of sea-ice associated Colwellia species.</title>
        <authorList>
            <person name="Bowman J.P."/>
        </authorList>
    </citation>
    <scope>NUCLEOTIDE SEQUENCE [LARGE SCALE GENOMIC DNA]</scope>
    <source>
        <strain evidence="3 5">ACAM 607</strain>
        <strain evidence="4 6">IC036</strain>
    </source>
</reference>
<name>A0A5C6QHH9_9GAMM</name>
<proteinExistence type="predicted"/>
<dbReference type="InterPro" id="IPR009739">
    <property type="entry name" value="LprI-like_N"/>
</dbReference>
<comment type="caution">
    <text evidence="4">The sequence shown here is derived from an EMBL/GenBank/DDBJ whole genome shotgun (WGS) entry which is preliminary data.</text>
</comment>
<evidence type="ECO:0000313" key="6">
    <source>
        <dbReference type="Proteomes" id="UP000321917"/>
    </source>
</evidence>
<evidence type="ECO:0000313" key="5">
    <source>
        <dbReference type="Proteomes" id="UP000321525"/>
    </source>
</evidence>
<dbReference type="EMBL" id="VOLR01000013">
    <property type="protein sequence ID" value="TWX59175.1"/>
    <property type="molecule type" value="Genomic_DNA"/>
</dbReference>
<feature type="signal peptide" evidence="1">
    <location>
        <begin position="1"/>
        <end position="22"/>
    </location>
</feature>
<dbReference type="EMBL" id="VOLQ01000011">
    <property type="protein sequence ID" value="TWX68203.1"/>
    <property type="molecule type" value="Genomic_DNA"/>
</dbReference>
<dbReference type="Proteomes" id="UP000321525">
    <property type="component" value="Unassembled WGS sequence"/>
</dbReference>
<keyword evidence="1" id="KW-0732">Signal</keyword>